<dbReference type="GO" id="GO:0046872">
    <property type="term" value="F:metal ion binding"/>
    <property type="evidence" value="ECO:0007669"/>
    <property type="project" value="UniProtKB-UniRule"/>
</dbReference>
<keyword evidence="7 10" id="KW-0460">Magnesium</keyword>
<organism evidence="13 14">
    <name type="scientific">Histidinibacterium aquaticum</name>
    <dbReference type="NCBI Taxonomy" id="2613962"/>
    <lineage>
        <taxon>Bacteria</taxon>
        <taxon>Pseudomonadati</taxon>
        <taxon>Pseudomonadota</taxon>
        <taxon>Alphaproteobacteria</taxon>
        <taxon>Rhodobacterales</taxon>
        <taxon>Paracoccaceae</taxon>
        <taxon>Histidinibacterium</taxon>
    </lineage>
</organism>
<dbReference type="Proteomes" id="UP000326554">
    <property type="component" value="Unassembled WGS sequence"/>
</dbReference>
<feature type="chain" id="PRO_5039952870" description="FAD:protein FMN transferase" evidence="12">
    <location>
        <begin position="31"/>
        <end position="323"/>
    </location>
</feature>
<reference evidence="13 14" key="1">
    <citation type="submission" date="2019-09" db="EMBL/GenBank/DDBJ databases">
        <authorList>
            <person name="Park J.-S."/>
            <person name="Choi H.-J."/>
        </authorList>
    </citation>
    <scope>NUCLEOTIDE SEQUENCE [LARGE SCALE GENOMIC DNA]</scope>
    <source>
        <strain evidence="13 14">176SS1-4</strain>
    </source>
</reference>
<keyword evidence="3 10" id="KW-0285">Flavoprotein</keyword>
<comment type="cofactor">
    <cofactor evidence="11">
        <name>Mg(2+)</name>
        <dbReference type="ChEBI" id="CHEBI:18420"/>
    </cofactor>
    <cofactor evidence="11">
        <name>Mn(2+)</name>
        <dbReference type="ChEBI" id="CHEBI:29035"/>
    </cofactor>
    <text evidence="11">Magnesium. Can also use manganese.</text>
</comment>
<evidence type="ECO:0000256" key="4">
    <source>
        <dbReference type="ARBA" id="ARBA00022679"/>
    </source>
</evidence>
<comment type="similarity">
    <text evidence="10">Belongs to the ApbE family.</text>
</comment>
<feature type="binding site" evidence="11">
    <location>
        <position position="163"/>
    </location>
    <ligand>
        <name>Mg(2+)</name>
        <dbReference type="ChEBI" id="CHEBI:18420"/>
    </ligand>
</feature>
<evidence type="ECO:0000256" key="1">
    <source>
        <dbReference type="ARBA" id="ARBA00011955"/>
    </source>
</evidence>
<dbReference type="PANTHER" id="PTHR30040:SF2">
    <property type="entry name" value="FAD:PROTEIN FMN TRANSFERASE"/>
    <property type="match status" value="1"/>
</dbReference>
<proteinExistence type="inferred from homology"/>
<keyword evidence="12" id="KW-0732">Signal</keyword>
<evidence type="ECO:0000256" key="5">
    <source>
        <dbReference type="ARBA" id="ARBA00022723"/>
    </source>
</evidence>
<dbReference type="EMBL" id="VYQE01000002">
    <property type="protein sequence ID" value="KAA9009416.1"/>
    <property type="molecule type" value="Genomic_DNA"/>
</dbReference>
<dbReference type="InterPro" id="IPR024932">
    <property type="entry name" value="ApbE"/>
</dbReference>
<keyword evidence="14" id="KW-1185">Reference proteome</keyword>
<feature type="binding site" evidence="11">
    <location>
        <position position="273"/>
    </location>
    <ligand>
        <name>Mg(2+)</name>
        <dbReference type="ChEBI" id="CHEBI:18420"/>
    </ligand>
</feature>
<evidence type="ECO:0000256" key="2">
    <source>
        <dbReference type="ARBA" id="ARBA00016337"/>
    </source>
</evidence>
<dbReference type="EC" id="2.7.1.180" evidence="1 10"/>
<evidence type="ECO:0000256" key="9">
    <source>
        <dbReference type="ARBA" id="ARBA00048540"/>
    </source>
</evidence>
<comment type="catalytic activity">
    <reaction evidence="9 10">
        <text>L-threonyl-[protein] + FAD = FMN-L-threonyl-[protein] + AMP + H(+)</text>
        <dbReference type="Rhea" id="RHEA:36847"/>
        <dbReference type="Rhea" id="RHEA-COMP:11060"/>
        <dbReference type="Rhea" id="RHEA-COMP:11061"/>
        <dbReference type="ChEBI" id="CHEBI:15378"/>
        <dbReference type="ChEBI" id="CHEBI:30013"/>
        <dbReference type="ChEBI" id="CHEBI:57692"/>
        <dbReference type="ChEBI" id="CHEBI:74257"/>
        <dbReference type="ChEBI" id="CHEBI:456215"/>
        <dbReference type="EC" id="2.7.1.180"/>
    </reaction>
</comment>
<comment type="caution">
    <text evidence="13">The sequence shown here is derived from an EMBL/GenBank/DDBJ whole genome shotgun (WGS) entry which is preliminary data.</text>
</comment>
<evidence type="ECO:0000256" key="10">
    <source>
        <dbReference type="PIRNR" id="PIRNR006268"/>
    </source>
</evidence>
<keyword evidence="5 10" id="KW-0479">Metal-binding</keyword>
<dbReference type="RefSeq" id="WP_150444949.1">
    <property type="nucleotide sequence ID" value="NZ_VYQE01000002.1"/>
</dbReference>
<keyword evidence="4 10" id="KW-0808">Transferase</keyword>
<dbReference type="PROSITE" id="PS51318">
    <property type="entry name" value="TAT"/>
    <property type="match status" value="1"/>
</dbReference>
<dbReference type="Pfam" id="PF02424">
    <property type="entry name" value="ApbE"/>
    <property type="match status" value="1"/>
</dbReference>
<feature type="signal peptide" evidence="12">
    <location>
        <begin position="1"/>
        <end position="30"/>
    </location>
</feature>
<evidence type="ECO:0000256" key="8">
    <source>
        <dbReference type="ARBA" id="ARBA00031306"/>
    </source>
</evidence>
<evidence type="ECO:0000256" key="7">
    <source>
        <dbReference type="ARBA" id="ARBA00022842"/>
    </source>
</evidence>
<accession>A0A5J5GM35</accession>
<gene>
    <name evidence="13" type="ORF">F3S47_09245</name>
</gene>
<name>A0A5J5GM35_9RHOB</name>
<dbReference type="Gene3D" id="3.10.520.10">
    <property type="entry name" value="ApbE-like domains"/>
    <property type="match status" value="1"/>
</dbReference>
<evidence type="ECO:0000256" key="6">
    <source>
        <dbReference type="ARBA" id="ARBA00022827"/>
    </source>
</evidence>
<dbReference type="GO" id="GO:0016740">
    <property type="term" value="F:transferase activity"/>
    <property type="evidence" value="ECO:0007669"/>
    <property type="project" value="UniProtKB-UniRule"/>
</dbReference>
<evidence type="ECO:0000313" key="14">
    <source>
        <dbReference type="Proteomes" id="UP000326554"/>
    </source>
</evidence>
<dbReference type="PIRSF" id="PIRSF006268">
    <property type="entry name" value="ApbE"/>
    <property type="match status" value="1"/>
</dbReference>
<sequence length="323" mass="33611">MTSRVEIMSMNRRRFLMLTAAALAPLPALAGTTVMGGHAFGSYWRALVPENAGEERVQALIAGVIAKTDRLMSPWRADSEITRFNHAGSGRVSLSPETHSVLQASLSVARRTRGAFDPTVGPLVARYGFGPVREGQAGRWEDLEPLAAEGVKTRSDLTLDLCGIAKGHALDNMVAALDAGGLTDFVIELGGEVAARGRHPDGRPWQVAVDGGGGPSLIVAPGELALATSGLGEQGYEIGGRRIGHIIDPAQGRPAEDSLRAVTVLCPTATEADGLATAFFAMGRARATELALREGIPAIFSLPGGGVETTGGAEDFVIGETPA</sequence>
<feature type="binding site" evidence="11">
    <location>
        <position position="277"/>
    </location>
    <ligand>
        <name>Mg(2+)</name>
        <dbReference type="ChEBI" id="CHEBI:18420"/>
    </ligand>
</feature>
<dbReference type="SUPFAM" id="SSF143631">
    <property type="entry name" value="ApbE-like"/>
    <property type="match status" value="1"/>
</dbReference>
<evidence type="ECO:0000256" key="12">
    <source>
        <dbReference type="SAM" id="SignalP"/>
    </source>
</evidence>
<evidence type="ECO:0000256" key="11">
    <source>
        <dbReference type="PIRSR" id="PIRSR006268-2"/>
    </source>
</evidence>
<dbReference type="AlphaFoldDB" id="A0A5J5GM35"/>
<dbReference type="InterPro" id="IPR003374">
    <property type="entry name" value="ApbE-like_sf"/>
</dbReference>
<dbReference type="PANTHER" id="PTHR30040">
    <property type="entry name" value="THIAMINE BIOSYNTHESIS LIPOPROTEIN APBE"/>
    <property type="match status" value="1"/>
</dbReference>
<dbReference type="InterPro" id="IPR006311">
    <property type="entry name" value="TAT_signal"/>
</dbReference>
<keyword evidence="6 10" id="KW-0274">FAD</keyword>
<evidence type="ECO:0000256" key="3">
    <source>
        <dbReference type="ARBA" id="ARBA00022630"/>
    </source>
</evidence>
<protein>
    <recommendedName>
        <fullName evidence="2 10">FAD:protein FMN transferase</fullName>
        <ecNumber evidence="1 10">2.7.1.180</ecNumber>
    </recommendedName>
    <alternativeName>
        <fullName evidence="8 10">Flavin transferase</fullName>
    </alternativeName>
</protein>
<evidence type="ECO:0000313" key="13">
    <source>
        <dbReference type="EMBL" id="KAA9009416.1"/>
    </source>
</evidence>